<comment type="caution">
    <text evidence="3">The sequence shown here is derived from an EMBL/GenBank/DDBJ whole genome shotgun (WGS) entry which is preliminary data.</text>
</comment>
<dbReference type="GO" id="GO:0003676">
    <property type="term" value="F:nucleic acid binding"/>
    <property type="evidence" value="ECO:0007669"/>
    <property type="project" value="InterPro"/>
</dbReference>
<accession>A0AAW1VVB7</accession>
<dbReference type="Pfam" id="PF00665">
    <property type="entry name" value="rve"/>
    <property type="match status" value="1"/>
</dbReference>
<feature type="compositionally biased region" description="Polar residues" evidence="1">
    <location>
        <begin position="77"/>
        <end position="90"/>
    </location>
</feature>
<dbReference type="AlphaFoldDB" id="A0AAW1VVB7"/>
<dbReference type="PANTHER" id="PTHR42648:SF25">
    <property type="entry name" value="RNA-DIRECTED DNA POLYMERASE"/>
    <property type="match status" value="1"/>
</dbReference>
<dbReference type="InterPro" id="IPR012337">
    <property type="entry name" value="RNaseH-like_sf"/>
</dbReference>
<dbReference type="InterPro" id="IPR036397">
    <property type="entry name" value="RNaseH_sf"/>
</dbReference>
<dbReference type="EMBL" id="JBEDUW010000007">
    <property type="protein sequence ID" value="KAK9912309.1"/>
    <property type="molecule type" value="Genomic_DNA"/>
</dbReference>
<evidence type="ECO:0000259" key="2">
    <source>
        <dbReference type="PROSITE" id="PS50994"/>
    </source>
</evidence>
<feature type="domain" description="Integrase catalytic" evidence="2">
    <location>
        <begin position="154"/>
        <end position="329"/>
    </location>
</feature>
<dbReference type="InterPro" id="IPR001584">
    <property type="entry name" value="Integrase_cat-core"/>
</dbReference>
<gene>
    <name evidence="3" type="ORF">M0R45_036177</name>
</gene>
<reference evidence="3 4" key="1">
    <citation type="journal article" date="2023" name="G3 (Bethesda)">
        <title>A chromosome-length genome assembly and annotation of blackberry (Rubus argutus, cv. 'Hillquist').</title>
        <authorList>
            <person name="Bruna T."/>
            <person name="Aryal R."/>
            <person name="Dudchenko O."/>
            <person name="Sargent D.J."/>
            <person name="Mead D."/>
            <person name="Buti M."/>
            <person name="Cavallini A."/>
            <person name="Hytonen T."/>
            <person name="Andres J."/>
            <person name="Pham M."/>
            <person name="Weisz D."/>
            <person name="Mascagni F."/>
            <person name="Usai G."/>
            <person name="Natali L."/>
            <person name="Bassil N."/>
            <person name="Fernandez G.E."/>
            <person name="Lomsadze A."/>
            <person name="Armour M."/>
            <person name="Olukolu B."/>
            <person name="Poorten T."/>
            <person name="Britton C."/>
            <person name="Davik J."/>
            <person name="Ashrafi H."/>
            <person name="Aiden E.L."/>
            <person name="Borodovsky M."/>
            <person name="Worthington M."/>
        </authorList>
    </citation>
    <scope>NUCLEOTIDE SEQUENCE [LARGE SCALE GENOMIC DNA]</scope>
    <source>
        <strain evidence="3">PI 553951</strain>
    </source>
</reference>
<dbReference type="PROSITE" id="PS50994">
    <property type="entry name" value="INTEGRASE"/>
    <property type="match status" value="1"/>
</dbReference>
<dbReference type="SUPFAM" id="SSF53098">
    <property type="entry name" value="Ribonuclease H-like"/>
    <property type="match status" value="1"/>
</dbReference>
<feature type="region of interest" description="Disordered" evidence="1">
    <location>
        <begin position="77"/>
        <end position="110"/>
    </location>
</feature>
<name>A0AAW1VVB7_RUBAR</name>
<organism evidence="3 4">
    <name type="scientific">Rubus argutus</name>
    <name type="common">Southern blackberry</name>
    <dbReference type="NCBI Taxonomy" id="59490"/>
    <lineage>
        <taxon>Eukaryota</taxon>
        <taxon>Viridiplantae</taxon>
        <taxon>Streptophyta</taxon>
        <taxon>Embryophyta</taxon>
        <taxon>Tracheophyta</taxon>
        <taxon>Spermatophyta</taxon>
        <taxon>Magnoliopsida</taxon>
        <taxon>eudicotyledons</taxon>
        <taxon>Gunneridae</taxon>
        <taxon>Pentapetalae</taxon>
        <taxon>rosids</taxon>
        <taxon>fabids</taxon>
        <taxon>Rosales</taxon>
        <taxon>Rosaceae</taxon>
        <taxon>Rosoideae</taxon>
        <taxon>Rosoideae incertae sedis</taxon>
        <taxon>Rubus</taxon>
    </lineage>
</organism>
<evidence type="ECO:0000313" key="4">
    <source>
        <dbReference type="Proteomes" id="UP001457282"/>
    </source>
</evidence>
<keyword evidence="4" id="KW-1185">Reference proteome</keyword>
<dbReference type="InterPro" id="IPR039537">
    <property type="entry name" value="Retrotran_Ty1/copia-like"/>
</dbReference>
<sequence>MSSGELECLADCGTTHTILRHRQLFLNLTPTYSSVTTMADPSNCVQGRGPAQFLLPNGTIIDVTHALFMLYMPQGASTGRENPTSIVDRSTSNREDRRPFDPLVDQSNPDDLRSFSTMLTSSNASDASMAHHSFCKARSLGKWGPRPSYAKDSKVLLPFLHRIQGDICGPIQPSSGPFKYFMVLVDASTRWSHVALLSTRNVVFAKLLAQIIRLRAHYPDHPIKSIRLDNAGEFTSKTFDDYCMSIGIEVEHPVPHVHTQNGLAEAAIKRIQMVTRTLVMRTNLPLSAWGHAVLHAAMLIRLRPTATQTFSAQQLVTGYEPSISHLRIFGCAVYVPITPPQRTKMEPQRRMSIYVGFESPTIIRYVEPLTGDLFTARFADCHFDEIVFPSLGGDKNVNIQQERRELSWPVPTLSHNDPPTAQ</sequence>
<evidence type="ECO:0000313" key="3">
    <source>
        <dbReference type="EMBL" id="KAK9912309.1"/>
    </source>
</evidence>
<dbReference type="PANTHER" id="PTHR42648">
    <property type="entry name" value="TRANSPOSASE, PUTATIVE-RELATED"/>
    <property type="match status" value="1"/>
</dbReference>
<evidence type="ECO:0000256" key="1">
    <source>
        <dbReference type="SAM" id="MobiDB-lite"/>
    </source>
</evidence>
<dbReference type="Proteomes" id="UP001457282">
    <property type="component" value="Unassembled WGS sequence"/>
</dbReference>
<dbReference type="Gene3D" id="3.30.420.10">
    <property type="entry name" value="Ribonuclease H-like superfamily/Ribonuclease H"/>
    <property type="match status" value="1"/>
</dbReference>
<proteinExistence type="predicted"/>
<feature type="compositionally biased region" description="Basic and acidic residues" evidence="1">
    <location>
        <begin position="91"/>
        <end position="100"/>
    </location>
</feature>
<dbReference type="GO" id="GO:0015074">
    <property type="term" value="P:DNA integration"/>
    <property type="evidence" value="ECO:0007669"/>
    <property type="project" value="InterPro"/>
</dbReference>
<protein>
    <recommendedName>
        <fullName evidence="2">Integrase catalytic domain-containing protein</fullName>
    </recommendedName>
</protein>